<dbReference type="STRING" id="1965070.A0A443Q692"/>
<keyword evidence="6" id="KW-1185">Reference proteome</keyword>
<dbReference type="Pfam" id="PF00648">
    <property type="entry name" value="Peptidase_C2"/>
    <property type="match status" value="1"/>
</dbReference>
<evidence type="ECO:0000313" key="5">
    <source>
        <dbReference type="EMBL" id="RWR98556.1"/>
    </source>
</evidence>
<dbReference type="InterPro" id="IPR022684">
    <property type="entry name" value="Calpain_cysteine_protease"/>
</dbReference>
<gene>
    <name evidence="5" type="ORF">B4U79_04005</name>
</gene>
<dbReference type="InterPro" id="IPR001300">
    <property type="entry name" value="Peptidase_C2_calpain_cat"/>
</dbReference>
<feature type="non-terminal residue" evidence="5">
    <location>
        <position position="1"/>
    </location>
</feature>
<feature type="domain" description="Calpain catalytic" evidence="4">
    <location>
        <begin position="1"/>
        <end position="90"/>
    </location>
</feature>
<dbReference type="SUPFAM" id="SSF54001">
    <property type="entry name" value="Cysteine proteinases"/>
    <property type="match status" value="1"/>
</dbReference>
<evidence type="ECO:0000256" key="3">
    <source>
        <dbReference type="PROSITE-ProRule" id="PRU00239"/>
    </source>
</evidence>
<reference evidence="5 6" key="1">
    <citation type="journal article" date="2018" name="Gigascience">
        <title>Genomes of trombidid mites reveal novel predicted allergens and laterally-transferred genes associated with secondary metabolism.</title>
        <authorList>
            <person name="Dong X."/>
            <person name="Chaisiri K."/>
            <person name="Xia D."/>
            <person name="Armstrong S.D."/>
            <person name="Fang Y."/>
            <person name="Donnelly M.J."/>
            <person name="Kadowaki T."/>
            <person name="McGarry J.W."/>
            <person name="Darby A.C."/>
            <person name="Makepeace B.L."/>
        </authorList>
    </citation>
    <scope>NUCLEOTIDE SEQUENCE [LARGE SCALE GENOMIC DNA]</scope>
    <source>
        <strain evidence="5">UoL-WK</strain>
    </source>
</reference>
<dbReference type="EMBL" id="NCKU01020922">
    <property type="protein sequence ID" value="RWR98556.1"/>
    <property type="molecule type" value="Genomic_DNA"/>
</dbReference>
<dbReference type="OrthoDB" id="424753at2759"/>
<dbReference type="Gene3D" id="3.90.70.10">
    <property type="entry name" value="Cysteine proteinases"/>
    <property type="match status" value="1"/>
</dbReference>
<dbReference type="PANTHER" id="PTHR10183:SF382">
    <property type="entry name" value="CALPAIN-15"/>
    <property type="match status" value="1"/>
</dbReference>
<evidence type="ECO:0000256" key="1">
    <source>
        <dbReference type="ARBA" id="ARBA00007623"/>
    </source>
</evidence>
<dbReference type="GO" id="GO:0006508">
    <property type="term" value="P:proteolysis"/>
    <property type="evidence" value="ECO:0007669"/>
    <property type="project" value="InterPro"/>
</dbReference>
<dbReference type="InterPro" id="IPR038765">
    <property type="entry name" value="Papain-like_cys_pep_sf"/>
</dbReference>
<sequence length="92" mass="10858">NESEYHSMGLRPRHAYSVLDVQDYKGLRLVGPRYPWGHLSWKGDRFDNCPLWTNTLHNKLMPHGADDGLLWMSFQDMLKYFDSIDVCKTKRT</sequence>
<accession>A0A443Q692</accession>
<dbReference type="GO" id="GO:0004198">
    <property type="term" value="F:calcium-dependent cysteine-type endopeptidase activity"/>
    <property type="evidence" value="ECO:0007669"/>
    <property type="project" value="InterPro"/>
</dbReference>
<dbReference type="PANTHER" id="PTHR10183">
    <property type="entry name" value="CALPAIN"/>
    <property type="match status" value="1"/>
</dbReference>
<dbReference type="Proteomes" id="UP000285301">
    <property type="component" value="Unassembled WGS sequence"/>
</dbReference>
<organism evidence="5 6">
    <name type="scientific">Dinothrombium tinctorium</name>
    <dbReference type="NCBI Taxonomy" id="1965070"/>
    <lineage>
        <taxon>Eukaryota</taxon>
        <taxon>Metazoa</taxon>
        <taxon>Ecdysozoa</taxon>
        <taxon>Arthropoda</taxon>
        <taxon>Chelicerata</taxon>
        <taxon>Arachnida</taxon>
        <taxon>Acari</taxon>
        <taxon>Acariformes</taxon>
        <taxon>Trombidiformes</taxon>
        <taxon>Prostigmata</taxon>
        <taxon>Anystina</taxon>
        <taxon>Parasitengona</taxon>
        <taxon>Trombidioidea</taxon>
        <taxon>Trombidiidae</taxon>
        <taxon>Dinothrombium</taxon>
    </lineage>
</organism>
<dbReference type="PROSITE" id="PS50203">
    <property type="entry name" value="CALPAIN_CAT"/>
    <property type="match status" value="1"/>
</dbReference>
<comment type="caution">
    <text evidence="3">Lacks conserved residue(s) required for the propagation of feature annotation.</text>
</comment>
<dbReference type="GO" id="GO:0005737">
    <property type="term" value="C:cytoplasm"/>
    <property type="evidence" value="ECO:0007669"/>
    <property type="project" value="TreeGrafter"/>
</dbReference>
<protein>
    <submittedName>
        <fullName evidence="5">Calpain-D-like protein</fullName>
    </submittedName>
</protein>
<evidence type="ECO:0000259" key="4">
    <source>
        <dbReference type="PROSITE" id="PS50203"/>
    </source>
</evidence>
<comment type="similarity">
    <text evidence="1">Belongs to the peptidase C2 family.</text>
</comment>
<proteinExistence type="inferred from homology"/>
<evidence type="ECO:0000256" key="2">
    <source>
        <dbReference type="PIRSR" id="PIRSR622684-1"/>
    </source>
</evidence>
<feature type="active site" evidence="2">
    <location>
        <position position="14"/>
    </location>
</feature>
<dbReference type="AlphaFoldDB" id="A0A443Q692"/>
<evidence type="ECO:0000313" key="6">
    <source>
        <dbReference type="Proteomes" id="UP000285301"/>
    </source>
</evidence>
<name>A0A443Q692_9ACAR</name>
<comment type="caution">
    <text evidence="5">The sequence shown here is derived from an EMBL/GenBank/DDBJ whole genome shotgun (WGS) entry which is preliminary data.</text>
</comment>